<protein>
    <submittedName>
        <fullName evidence="1">Uncharacterized protein</fullName>
    </submittedName>
</protein>
<reference evidence="1" key="2">
    <citation type="journal article" date="2015" name="Data Brief">
        <title>Shoot transcriptome of the giant reed, Arundo donax.</title>
        <authorList>
            <person name="Barrero R.A."/>
            <person name="Guerrero F.D."/>
            <person name="Moolhuijzen P."/>
            <person name="Goolsby J.A."/>
            <person name="Tidwell J."/>
            <person name="Bellgard S.E."/>
            <person name="Bellgard M.I."/>
        </authorList>
    </citation>
    <scope>NUCLEOTIDE SEQUENCE</scope>
    <source>
        <tissue evidence="1">Shoot tissue taken approximately 20 cm above the soil surface</tissue>
    </source>
</reference>
<accession>A0A0A8XU82</accession>
<organism evidence="1">
    <name type="scientific">Arundo donax</name>
    <name type="common">Giant reed</name>
    <name type="synonym">Donax arundinaceus</name>
    <dbReference type="NCBI Taxonomy" id="35708"/>
    <lineage>
        <taxon>Eukaryota</taxon>
        <taxon>Viridiplantae</taxon>
        <taxon>Streptophyta</taxon>
        <taxon>Embryophyta</taxon>
        <taxon>Tracheophyta</taxon>
        <taxon>Spermatophyta</taxon>
        <taxon>Magnoliopsida</taxon>
        <taxon>Liliopsida</taxon>
        <taxon>Poales</taxon>
        <taxon>Poaceae</taxon>
        <taxon>PACMAD clade</taxon>
        <taxon>Arundinoideae</taxon>
        <taxon>Arundineae</taxon>
        <taxon>Arundo</taxon>
    </lineage>
</organism>
<dbReference type="AlphaFoldDB" id="A0A0A8XU82"/>
<sequence>MVGELGRPFLHSVGYPPKLYTFILYLL</sequence>
<dbReference type="EMBL" id="GBRH01281577">
    <property type="protein sequence ID" value="JAD16318.1"/>
    <property type="molecule type" value="Transcribed_RNA"/>
</dbReference>
<evidence type="ECO:0000313" key="1">
    <source>
        <dbReference type="EMBL" id="JAD16318.1"/>
    </source>
</evidence>
<reference evidence="1" key="1">
    <citation type="submission" date="2014-09" db="EMBL/GenBank/DDBJ databases">
        <authorList>
            <person name="Magalhaes I.L.F."/>
            <person name="Oliveira U."/>
            <person name="Santos F.R."/>
            <person name="Vidigal T.H.D.A."/>
            <person name="Brescovit A.D."/>
            <person name="Santos A.J."/>
        </authorList>
    </citation>
    <scope>NUCLEOTIDE SEQUENCE</scope>
    <source>
        <tissue evidence="1">Shoot tissue taken approximately 20 cm above the soil surface</tissue>
    </source>
</reference>
<name>A0A0A8XU82_ARUDO</name>
<proteinExistence type="predicted"/>